<dbReference type="SUPFAM" id="SSF69318">
    <property type="entry name" value="Integrin alpha N-terminal domain"/>
    <property type="match status" value="1"/>
</dbReference>
<dbReference type="InterPro" id="IPR006530">
    <property type="entry name" value="YD"/>
</dbReference>
<gene>
    <name evidence="6" type="ORF">GNY06_03975</name>
</gene>
<dbReference type="InterPro" id="IPR022045">
    <property type="entry name" value="TcdB_toxin_mid/N"/>
</dbReference>
<sequence length="3025" mass="337986">MKPSLLSIFRRQKKLLYSLLFLITWSQLYGHSYQQYLLKSSQVDSYHSSFSLGSVSPSGLLGFLSGRVFSPSSVPVTRESVAPDKNERSFVPESPALSAYTSTEPPSPSGFAADVGSLPLRSYSSDLVEGIIGKDSHHPIDQVNDNIFTVEIDKQENFSGVAWLEYELYGVQDAGGISKSINDGLSYGGGSIKHAPTWSLQREVVDASLLKSGTNTILFTISPEAHYTYKIRHLQIKLGRSLPHGVVHTHTPRVVNTHYRSAESGVSHHLSFSDDIQLDIPSHSLKSSTVFSVTPLGVLDLAALPSELHNLSLGASGYRLLPHGDHFSIAARVSLTYDPGKIPEGYSEQDIRTFYFNRIEKKWIALERDSVDVSRHLIISRTTHFTDMINGIITLPESAETSAYAPTTLKDIKAGDPGSGIVQMPAPVANSQGTVSSSLPLKLPSGRQGLSPDLSISYNSEGGNGWLGLGWDLSVPSISIDTRWGVPIYDASKETEIYNFSGDQLSFRSGDRYTLPNKIEGFNTPRLSERQFWPRVEGSYNKILRHGDHPSNYWWEVITKGGTHHYFGGDGRSVVETAVLRQPVTGNIGHWSLYRSVDSHGNYIEYDYDTTSYGGSPGHGGQEHVLRSIHYTLHTSQSPSQSYRVQFITDSGRKDVQLNARLGFLQVFSKRLSKILLYYGETSIRSYDLNYKAGNFQKSLLSSVTENDSEGKAFYTHKLDYHDPLQGGKSLFRSVQKTRSSVPVDKASPLYNTVGKNNSFGMAFTVGIVPPEDALPTAKSGTIGPNSQYSTGQSLGQTLMLDLDGDGLADNVYLPGGKGRLNYLKNHFVPGGVVHFMGGQQNIENSSSFSHVKSMSNNFGVEATAGKVAFSGNINYLHSSEKNITLNYIEDVNNDGIPDLIDNGKVKFGYLENGILKYTEDSKLTRNPITTGPYHSTVDATEEKESREQSPLMDLVKVWKAPYTGEIRIQGRAALDSGSKDGITFMLQHGGAELQRNRISSGGVLPLSVGSRRVQKGDYLYFRISSVDNGVKDRLNLDAKIDYLSLSGGSIEPPYDENFKSYYSFDLKNDYLLSSKTGFSAPFASSLRLSGHFIKKATSGVVILRVEKKTAGSHIFKPLYTKQVGTPASSLSLNISDSSKEGDVYKVSLSSTSNIEWSDVDIDDLTAIFSGTLEGSSTTTTLYPLIDKRFYNWTKSSGIIPDKPHIGGGVTQLKPYLTFKNIDDKHPFRGDILVTIKKYTRQGVLLNAQDMRLDLNGYTQPVFDGEIQGKTLNLPAVSNDYYTFVGYMLEDSLQQEQIDHAKFKTSGGLFPANIFVSDSDALLEQDPSDSNKQITNKKDDGRFGPMYRNWGQFIYNGGWGNYSSSENPHWDSRPIDEGVLTIDTSDHSKSDPNTSTSVPVYRQRWFQLLAYRGVDPEHSDSSTLVSRYQGSKPNIYVDSNMLSTSRLGGDDISEMLGQGSNSGGGHFAPLKVSKSKIQSLGGGIGMEYSNYGLSSGEGHIKNLSNYIDLNGDGYPDVVQGSQIQYTHMLGGYGVHRGDMNIENSPVISDDRSKTKGFSAGNNASLPFKSDSQSQLSIRLSQAGYNMGAGLTTQSDYSDYDLIDINGDGLADRVFRDGKVSLNLGYSFSRSEHWNYGKDFRRGESTSVSMNAGLGGKVIKNASLSFGGNGSRTDSRQLEQMVDLNGDGLIDKIENGRIKINTGNGFIDYGSFSFVNSSSTEGKSLNFAVSVCPEIPLPPSPPKAFFKLCLNPSYNNGKSTSNTVAQIQDIDGDGLPDLLLGDGSKNIDYQLSNMGMSNLLKKVTLPMGGSWEVSYARTPNTYDHPQSKWVMSSVMTHDGFSGDSRFKPDYTKITIEYGKGYYSRRERSFYGFDQIKINHIDTRVGGSGSGSIYRYSLQRYNNTSYFLKGLLLSETLYDSQGKKWRSQENRFSLRPVSSTNEAVTLPEGDMEKNLINYAYFVAPTQTYSHFYEGGETPGKTTFTENISYDSYGNLKQYRDHGDMQIGSSELLTTYIDYQTINSGSRYMMHPTRIRTLGRDVQRERTATYDVQGNLTSLMLIGPGNPAYNFFYDVYGNMILSYEPQNAKGQRFTRNYTYDDQVHTYITQVKDAFGYISSTHYDYRFGVPLLTQDINRQSMHYSYDSRGRLQSITGPYELANRIPWTLHFDYHPVTHAPQNRTDSESYALTRHYDPEYQHQGGNSINTISISDGLGSIIQVKKTGSLYKDKSHMDAIQYIVSGKTEQDAFGRTLSTYYPTLEDLGGSNHRYNAAVDSAPPTQTRYDVLDRVVGLRQPGEDLLSHTAYGFGVDRLGRKMFRSTFTDELGREKKVYTDIKQRTTTLHEVSNSGDLLTNYTHNALGDVLEVRDVQGNLTQSVYDGLGRRISLRHPDTGVTRFSYDPAGNMSSRTTSEEERIDYDYEYNRLSQIRYGQSPENNVRYYYGGAGDASALSQNSIGRLWYQTDATGTQYYGYGRLGELTYNRRSVVVPSVGVYWFTTTWDYDTWNRIKKIRYPDGENLFYHYNKAGNLVRMNTNKGEDPNRGESIIRRLGYDKFDQRIYLRYGNNTETYYEYEHRRRRLLSVQADTPSPRSFMKNVYQYDVVSNITQIQNHAPYAREGLLGGGTNYAYGYDDLYRLTSASGNWRGMNSQGEQERHRYSVSMTYDQMHNVLSKEQLHEVGQGNSWITRTPSSYRLHYSGYSGLQPHAPKQIVDEPNVVGKLCCNGNDASVKFQQYRYDKKGNPVRIDQQTCYVTESKTRYIWDAENRLRLVNTQPSSRSAEGLALYTYDDGGERVVKNLMGPTTRIFLGGFRTKTLNDSRHMLYPSGMLSARLILNKSTGQYDLSYTKHYYSGSQRVSTKLGAGKDVGRWNCGWQVNPVSSSTIDERDTAQTILKRASSVNASLIRSQGIYLYPGYTDAQPMDSSCVKTYVGTPERDFYWYHSDHLGSSSYITGLDGEVNQNIEYFPSGEVFVENHKNAYNTPYKFNAKELDDETGYYYYGARYYNPRVSLWLNVDPLAEKMPSWSP</sequence>
<dbReference type="GO" id="GO:0005576">
    <property type="term" value="C:extracellular region"/>
    <property type="evidence" value="ECO:0007669"/>
    <property type="project" value="UniProtKB-SubCell"/>
</dbReference>
<keyword evidence="7" id="KW-1185">Reference proteome</keyword>
<evidence type="ECO:0000256" key="2">
    <source>
        <dbReference type="ARBA" id="ARBA00022525"/>
    </source>
</evidence>
<dbReference type="EMBL" id="JAAABJ010000360">
    <property type="protein sequence ID" value="NAW50576.1"/>
    <property type="molecule type" value="Genomic_DNA"/>
</dbReference>
<feature type="compositionally biased region" description="Basic and acidic residues" evidence="4">
    <location>
        <begin position="81"/>
        <end position="90"/>
    </location>
</feature>
<dbReference type="InterPro" id="IPR031325">
    <property type="entry name" value="RHS_repeat"/>
</dbReference>
<dbReference type="Pfam" id="PF05593">
    <property type="entry name" value="RHS_repeat"/>
    <property type="match status" value="1"/>
</dbReference>
<dbReference type="Gene3D" id="2.180.10.10">
    <property type="entry name" value="RHS repeat-associated core"/>
    <property type="match status" value="2"/>
</dbReference>
<dbReference type="PANTHER" id="PTHR32305:SF15">
    <property type="entry name" value="PROTEIN RHSA-RELATED"/>
    <property type="match status" value="1"/>
</dbReference>
<keyword evidence="3" id="KW-0843">Virulence</keyword>
<evidence type="ECO:0000313" key="7">
    <source>
        <dbReference type="Proteomes" id="UP000553459"/>
    </source>
</evidence>
<dbReference type="InterPro" id="IPR028994">
    <property type="entry name" value="Integrin_alpha_N"/>
</dbReference>
<dbReference type="Pfam" id="PF03534">
    <property type="entry name" value="SpvB"/>
    <property type="match status" value="1"/>
</dbReference>
<evidence type="ECO:0000256" key="3">
    <source>
        <dbReference type="ARBA" id="ARBA00023026"/>
    </source>
</evidence>
<feature type="region of interest" description="Disordered" evidence="4">
    <location>
        <begin position="77"/>
        <end position="111"/>
    </location>
</feature>
<organism evidence="6 7">
    <name type="scientific">Elizabethkingia argenteiflava</name>
    <dbReference type="NCBI Taxonomy" id="2681556"/>
    <lineage>
        <taxon>Bacteria</taxon>
        <taxon>Pseudomonadati</taxon>
        <taxon>Bacteroidota</taxon>
        <taxon>Flavobacteriia</taxon>
        <taxon>Flavobacteriales</taxon>
        <taxon>Weeksellaceae</taxon>
        <taxon>Elizabethkingia</taxon>
    </lineage>
</organism>
<dbReference type="InterPro" id="IPR003284">
    <property type="entry name" value="Sal_SpvB"/>
</dbReference>
<dbReference type="Pfam" id="PF12256">
    <property type="entry name" value="TcdB_toxin_midN"/>
    <property type="match status" value="1"/>
</dbReference>
<feature type="domain" description="Insecticide toxin TcdB middle/N-terminal" evidence="5">
    <location>
        <begin position="1754"/>
        <end position="1876"/>
    </location>
</feature>
<dbReference type="GO" id="GO:0005737">
    <property type="term" value="C:cytoplasm"/>
    <property type="evidence" value="ECO:0007669"/>
    <property type="project" value="InterPro"/>
</dbReference>
<dbReference type="Proteomes" id="UP000553459">
    <property type="component" value="Unassembled WGS sequence"/>
</dbReference>
<dbReference type="NCBIfam" id="TIGR03696">
    <property type="entry name" value="Rhs_assc_core"/>
    <property type="match status" value="1"/>
</dbReference>
<dbReference type="RefSeq" id="WP_166518907.1">
    <property type="nucleotide sequence ID" value="NZ_JAAABJ010000360.1"/>
</dbReference>
<name>A0A845PUK5_9FLAO</name>
<comment type="caution">
    <text evidence="6">The sequence shown here is derived from an EMBL/GenBank/DDBJ whole genome shotgun (WGS) entry which is preliminary data.</text>
</comment>
<proteinExistence type="predicted"/>
<feature type="region of interest" description="Disordered" evidence="4">
    <location>
        <begin position="927"/>
        <end position="947"/>
    </location>
</feature>
<keyword evidence="2" id="KW-0964">Secreted</keyword>
<dbReference type="PANTHER" id="PTHR32305">
    <property type="match status" value="1"/>
</dbReference>
<protein>
    <recommendedName>
        <fullName evidence="5">Insecticide toxin TcdB middle/N-terminal domain-containing protein</fullName>
    </recommendedName>
</protein>
<evidence type="ECO:0000256" key="1">
    <source>
        <dbReference type="ARBA" id="ARBA00004613"/>
    </source>
</evidence>
<evidence type="ECO:0000259" key="5">
    <source>
        <dbReference type="Pfam" id="PF12256"/>
    </source>
</evidence>
<evidence type="ECO:0000256" key="4">
    <source>
        <dbReference type="SAM" id="MobiDB-lite"/>
    </source>
</evidence>
<dbReference type="NCBIfam" id="TIGR01643">
    <property type="entry name" value="YD_repeat_2x"/>
    <property type="match status" value="1"/>
</dbReference>
<accession>A0A845PUK5</accession>
<reference evidence="6 7" key="1">
    <citation type="submission" date="2019-11" db="EMBL/GenBank/DDBJ databases">
        <title>Characterization of Elizabethkingia argenteiflava sp. nov., isolated from inner surface of Soybean Pods.</title>
        <authorList>
            <person name="Mo S."/>
        </authorList>
    </citation>
    <scope>NUCLEOTIDE SEQUENCE [LARGE SCALE GENOMIC DNA]</scope>
    <source>
        <strain evidence="6 7">YB22</strain>
    </source>
</reference>
<evidence type="ECO:0000313" key="6">
    <source>
        <dbReference type="EMBL" id="NAW50576.1"/>
    </source>
</evidence>
<comment type="subcellular location">
    <subcellularLocation>
        <location evidence="1">Secreted</location>
    </subcellularLocation>
</comment>
<feature type="non-terminal residue" evidence="6">
    <location>
        <position position="3025"/>
    </location>
</feature>
<dbReference type="InterPro" id="IPR050708">
    <property type="entry name" value="T6SS_VgrG/RHS"/>
</dbReference>
<dbReference type="InterPro" id="IPR022385">
    <property type="entry name" value="Rhs_assc_core"/>
</dbReference>